<feature type="compositionally biased region" description="Basic and acidic residues" evidence="1">
    <location>
        <begin position="28"/>
        <end position="38"/>
    </location>
</feature>
<dbReference type="SUPFAM" id="SSF55144">
    <property type="entry name" value="LigT-like"/>
    <property type="match status" value="1"/>
</dbReference>
<accession>A0A6A6WTU6</accession>
<proteinExistence type="predicted"/>
<feature type="region of interest" description="Disordered" evidence="1">
    <location>
        <begin position="245"/>
        <end position="281"/>
    </location>
</feature>
<reference evidence="2" key="1">
    <citation type="journal article" date="2020" name="Stud. Mycol.">
        <title>101 Dothideomycetes genomes: a test case for predicting lifestyles and emergence of pathogens.</title>
        <authorList>
            <person name="Haridas S."/>
            <person name="Albert R."/>
            <person name="Binder M."/>
            <person name="Bloem J."/>
            <person name="Labutti K."/>
            <person name="Salamov A."/>
            <person name="Andreopoulos B."/>
            <person name="Baker S."/>
            <person name="Barry K."/>
            <person name="Bills G."/>
            <person name="Bluhm B."/>
            <person name="Cannon C."/>
            <person name="Castanera R."/>
            <person name="Culley D."/>
            <person name="Daum C."/>
            <person name="Ezra D."/>
            <person name="Gonzalez J."/>
            <person name="Henrissat B."/>
            <person name="Kuo A."/>
            <person name="Liang C."/>
            <person name="Lipzen A."/>
            <person name="Lutzoni F."/>
            <person name="Magnuson J."/>
            <person name="Mondo S."/>
            <person name="Nolan M."/>
            <person name="Ohm R."/>
            <person name="Pangilinan J."/>
            <person name="Park H.-J."/>
            <person name="Ramirez L."/>
            <person name="Alfaro M."/>
            <person name="Sun H."/>
            <person name="Tritt A."/>
            <person name="Yoshinaga Y."/>
            <person name="Zwiers L.-H."/>
            <person name="Turgeon B."/>
            <person name="Goodwin S."/>
            <person name="Spatafora J."/>
            <person name="Crous P."/>
            <person name="Grigoriev I."/>
        </authorList>
    </citation>
    <scope>NUCLEOTIDE SEQUENCE</scope>
    <source>
        <strain evidence="2">CBS 109.77</strain>
    </source>
</reference>
<feature type="compositionally biased region" description="Basic and acidic residues" evidence="1">
    <location>
        <begin position="245"/>
        <end position="277"/>
    </location>
</feature>
<evidence type="ECO:0000313" key="2">
    <source>
        <dbReference type="EMBL" id="KAF2787187.1"/>
    </source>
</evidence>
<evidence type="ECO:0000256" key="1">
    <source>
        <dbReference type="SAM" id="MobiDB-lite"/>
    </source>
</evidence>
<dbReference type="Proteomes" id="UP000799757">
    <property type="component" value="Unassembled WGS sequence"/>
</dbReference>
<dbReference type="EMBL" id="MU002351">
    <property type="protein sequence ID" value="KAF2787187.1"/>
    <property type="molecule type" value="Genomic_DNA"/>
</dbReference>
<keyword evidence="3" id="KW-1185">Reference proteome</keyword>
<dbReference type="OrthoDB" id="5364416at2759"/>
<dbReference type="Pfam" id="PF13563">
    <property type="entry name" value="2_5_RNA_ligase2"/>
    <property type="match status" value="1"/>
</dbReference>
<sequence>EREFSSAPTTPRHPSLSYQSTSNWAARKSKEPEPKRNDSSSADNTVPRPLHKTSPARSYEPHTGQVEPQVYVLTLKMTTSISEPITSMREQYFPKHLNRTPAHVTLFHALPHSQIENIKSDLDLISSYVKPFMISTGRPFRLSRGVGVGLCCGAEESQALHGGLRQRWLECLSDQDRATWNPHWTIMNKVDDGKKVQNAFNTIRRDLFENVHEGRVVGLDLWKYVKGDWIWFQTFKFVEQHNGEGKLGKMPAQREGERHLNKASKLGDKKSLAERPSKSPGLWKKCMGYAKQRDLREIT</sequence>
<organism evidence="2 3">
    <name type="scientific">Melanomma pulvis-pyrius CBS 109.77</name>
    <dbReference type="NCBI Taxonomy" id="1314802"/>
    <lineage>
        <taxon>Eukaryota</taxon>
        <taxon>Fungi</taxon>
        <taxon>Dikarya</taxon>
        <taxon>Ascomycota</taxon>
        <taxon>Pezizomycotina</taxon>
        <taxon>Dothideomycetes</taxon>
        <taxon>Pleosporomycetidae</taxon>
        <taxon>Pleosporales</taxon>
        <taxon>Melanommataceae</taxon>
        <taxon>Melanomma</taxon>
    </lineage>
</organism>
<dbReference type="Gene3D" id="3.90.1140.10">
    <property type="entry name" value="Cyclic phosphodiesterase"/>
    <property type="match status" value="1"/>
</dbReference>
<dbReference type="InterPro" id="IPR009097">
    <property type="entry name" value="Cyclic_Pdiesterase"/>
</dbReference>
<protein>
    <submittedName>
        <fullName evidence="2">Uncharacterized protein</fullName>
    </submittedName>
</protein>
<dbReference type="AlphaFoldDB" id="A0A6A6WTU6"/>
<feature type="region of interest" description="Disordered" evidence="1">
    <location>
        <begin position="1"/>
        <end position="64"/>
    </location>
</feature>
<name>A0A6A6WTU6_9PLEO</name>
<gene>
    <name evidence="2" type="ORF">K505DRAFT_258265</name>
</gene>
<evidence type="ECO:0000313" key="3">
    <source>
        <dbReference type="Proteomes" id="UP000799757"/>
    </source>
</evidence>
<feature type="non-terminal residue" evidence="2">
    <location>
        <position position="1"/>
    </location>
</feature>